<keyword evidence="2" id="KW-1185">Reference proteome</keyword>
<protein>
    <submittedName>
        <fullName evidence="1">Uncharacterized protein</fullName>
    </submittedName>
</protein>
<name>A0AC61MUW0_9FIRM</name>
<reference evidence="1 2" key="1">
    <citation type="journal article" date="2022" name="Int. J. Syst. Evol. Microbiol.">
        <title>Miniphocaeibacter halophilus sp. nov., an ammonium-tolerant acetate-producing bacterium isolated from a biogas system.</title>
        <authorList>
            <person name="Schnurer A."/>
            <person name="Singh A."/>
            <person name="Bi S."/>
            <person name="Qiao W."/>
            <person name="Westerholm M."/>
        </authorList>
    </citation>
    <scope>NUCLEOTIDE SEQUENCE [LARGE SCALE GENOMIC DNA]</scope>
    <source>
        <strain evidence="1 2">AMB_01</strain>
    </source>
</reference>
<proteinExistence type="predicted"/>
<evidence type="ECO:0000313" key="2">
    <source>
        <dbReference type="Proteomes" id="UP000595814"/>
    </source>
</evidence>
<evidence type="ECO:0000313" key="1">
    <source>
        <dbReference type="EMBL" id="QQK07954.1"/>
    </source>
</evidence>
<organism evidence="1 2">
    <name type="scientific">Miniphocaeibacter halophilus</name>
    <dbReference type="NCBI Taxonomy" id="2931922"/>
    <lineage>
        <taxon>Bacteria</taxon>
        <taxon>Bacillati</taxon>
        <taxon>Bacillota</taxon>
        <taxon>Tissierellia</taxon>
        <taxon>Tissierellales</taxon>
        <taxon>Peptoniphilaceae</taxon>
        <taxon>Miniphocaeibacter</taxon>
    </lineage>
</organism>
<accession>A0AC61MUW0</accession>
<dbReference type="EMBL" id="CP066744">
    <property type="protein sequence ID" value="QQK07954.1"/>
    <property type="molecule type" value="Genomic_DNA"/>
</dbReference>
<dbReference type="Proteomes" id="UP000595814">
    <property type="component" value="Chromosome"/>
</dbReference>
<gene>
    <name evidence="1" type="ORF">JFY71_11925</name>
</gene>
<sequence>MNINEFRKLEYLSGIPFLITLTISGIILFVFIYNLIYSGKIAKIISTVLFLISSVTLLGFFIYLKPYNNLISLNTAATRSYQYVFGYKKFYLKNELSLYQKGYFLDTFEENPLYEYIEEYIPVEYLGKYNEESFFKFNEDIIFTYKKINFSKVDNSNIVIRQYFLKDKEYINEGFIEKSPKFFIKYEVPKNLETLTFDNGNNKTDTIYDKSYNYLIHTLSIKYP</sequence>